<accession>A0A0S2F4H2</accession>
<protein>
    <submittedName>
        <fullName evidence="2">TIM21 family protein</fullName>
    </submittedName>
</protein>
<feature type="transmembrane region" description="Helical" evidence="1">
    <location>
        <begin position="20"/>
        <end position="43"/>
    </location>
</feature>
<organism evidence="2 3">
    <name type="scientific">Lysobacter antibioticus</name>
    <dbReference type="NCBI Taxonomy" id="84531"/>
    <lineage>
        <taxon>Bacteria</taxon>
        <taxon>Pseudomonadati</taxon>
        <taxon>Pseudomonadota</taxon>
        <taxon>Gammaproteobacteria</taxon>
        <taxon>Lysobacterales</taxon>
        <taxon>Lysobacteraceae</taxon>
        <taxon>Lysobacter</taxon>
    </lineage>
</organism>
<name>A0A0S2F4H2_LYSAN</name>
<dbReference type="InterPro" id="IPR014807">
    <property type="entry name" value="Coa1"/>
</dbReference>
<sequence>MNASRPAAPYRKPWVQRHWILTLLLALGVLFTLSVAIGAWMTYSVMDSMRYTPPFIEAMERARANPQVKAALGEPLEDRFVLGAVEPKDQGVAKLFIFVQGPKGKGDVQIEAVNEQGAWRYEVMRVNLDANKTSIDLL</sequence>
<reference evidence="2 3" key="1">
    <citation type="journal article" date="2015" name="BMC Genomics">
        <title>Comparative genomics and metabolic profiling of the genus Lysobacter.</title>
        <authorList>
            <person name="de Bruijn I."/>
            <person name="Cheng X."/>
            <person name="de Jager V."/>
            <person name="Exposito R.G."/>
            <person name="Watrous J."/>
            <person name="Patel N."/>
            <person name="Postma J."/>
            <person name="Dorrestein P.C."/>
            <person name="Kobayashi D."/>
            <person name="Raaijmakers J.M."/>
        </authorList>
    </citation>
    <scope>NUCLEOTIDE SEQUENCE [LARGE SCALE GENOMIC DNA]</scope>
    <source>
        <strain evidence="2 3">76</strain>
    </source>
</reference>
<proteinExistence type="predicted"/>
<evidence type="ECO:0000256" key="1">
    <source>
        <dbReference type="SAM" id="Phobius"/>
    </source>
</evidence>
<dbReference type="EMBL" id="CP011129">
    <property type="protein sequence ID" value="ALN78430.1"/>
    <property type="molecule type" value="Genomic_DNA"/>
</dbReference>
<keyword evidence="3" id="KW-1185">Reference proteome</keyword>
<dbReference type="STRING" id="84531.LA76x_0268"/>
<dbReference type="Pfam" id="PF08695">
    <property type="entry name" value="Coa1"/>
    <property type="match status" value="1"/>
</dbReference>
<keyword evidence="1" id="KW-0472">Membrane</keyword>
<evidence type="ECO:0000313" key="2">
    <source>
        <dbReference type="EMBL" id="ALN78430.1"/>
    </source>
</evidence>
<keyword evidence="1" id="KW-0812">Transmembrane</keyword>
<keyword evidence="1" id="KW-1133">Transmembrane helix</keyword>
<gene>
    <name evidence="2" type="ORF">LA76x_0268</name>
</gene>
<evidence type="ECO:0000313" key="3">
    <source>
        <dbReference type="Proteomes" id="UP000060787"/>
    </source>
</evidence>
<dbReference type="RefSeq" id="WP_057916240.1">
    <property type="nucleotide sequence ID" value="NZ_CP011129.1"/>
</dbReference>
<dbReference type="KEGG" id="lab:LA76x_0268"/>
<dbReference type="Proteomes" id="UP000060787">
    <property type="component" value="Chromosome"/>
</dbReference>
<dbReference type="PATRIC" id="fig|84531.8.peg.272"/>
<dbReference type="AlphaFoldDB" id="A0A0S2F4H2"/>